<dbReference type="Proteomes" id="UP000176244">
    <property type="component" value="Unassembled WGS sequence"/>
</dbReference>
<name>A0A1F2PDJ9_9FIRM</name>
<dbReference type="Pfam" id="PF01497">
    <property type="entry name" value="Peripla_BP_2"/>
    <property type="match status" value="1"/>
</dbReference>
<feature type="signal peptide" evidence="2">
    <location>
        <begin position="1"/>
        <end position="22"/>
    </location>
</feature>
<feature type="domain" description="Fe/B12 periplasmic-binding" evidence="3">
    <location>
        <begin position="58"/>
        <end position="329"/>
    </location>
</feature>
<evidence type="ECO:0000313" key="5">
    <source>
        <dbReference type="Proteomes" id="UP000176244"/>
    </source>
</evidence>
<protein>
    <submittedName>
        <fullName evidence="4">Iron-dicitrate transporter substrate-binding subunit</fullName>
    </submittedName>
</protein>
<dbReference type="AlphaFoldDB" id="A0A1F2PDJ9"/>
<dbReference type="InterPro" id="IPR050902">
    <property type="entry name" value="ABC_Transporter_SBP"/>
</dbReference>
<reference evidence="4 5" key="1">
    <citation type="submission" date="2015-09" db="EMBL/GenBank/DDBJ databases">
        <title>Genome sequence of Acetobacterium wieringae DSM 1911.</title>
        <authorList>
            <person name="Poehlein A."/>
            <person name="Bengelsdorf F.R."/>
            <person name="Schiel-Bengelsdorf B."/>
            <person name="Duerre P."/>
            <person name="Daniel R."/>
        </authorList>
    </citation>
    <scope>NUCLEOTIDE SEQUENCE [LARGE SCALE GENOMIC DNA]</scope>
    <source>
        <strain evidence="4 5">DSM 1911</strain>
    </source>
</reference>
<evidence type="ECO:0000313" key="4">
    <source>
        <dbReference type="EMBL" id="OFV69338.1"/>
    </source>
</evidence>
<keyword evidence="2" id="KW-0732">Signal</keyword>
<dbReference type="PROSITE" id="PS50983">
    <property type="entry name" value="FE_B12_PBP"/>
    <property type="match status" value="1"/>
</dbReference>
<evidence type="ECO:0000259" key="3">
    <source>
        <dbReference type="PROSITE" id="PS50983"/>
    </source>
</evidence>
<evidence type="ECO:0000256" key="2">
    <source>
        <dbReference type="SAM" id="SignalP"/>
    </source>
</evidence>
<gene>
    <name evidence="4" type="ORF">ACWI_31950</name>
</gene>
<dbReference type="InterPro" id="IPR002491">
    <property type="entry name" value="ABC_transptr_periplasmic_BD"/>
</dbReference>
<evidence type="ECO:0000256" key="1">
    <source>
        <dbReference type="ARBA" id="ARBA00008814"/>
    </source>
</evidence>
<dbReference type="STRING" id="52694.ACWI_31950"/>
<dbReference type="PANTHER" id="PTHR30535">
    <property type="entry name" value="VITAMIN B12-BINDING PROTEIN"/>
    <property type="match status" value="1"/>
</dbReference>
<dbReference type="PANTHER" id="PTHR30535:SF34">
    <property type="entry name" value="MOLYBDATE-BINDING PROTEIN MOLA"/>
    <property type="match status" value="1"/>
</dbReference>
<dbReference type="OrthoDB" id="9787830at2"/>
<dbReference type="SUPFAM" id="SSF53807">
    <property type="entry name" value="Helical backbone' metal receptor"/>
    <property type="match status" value="1"/>
</dbReference>
<dbReference type="PROSITE" id="PS51257">
    <property type="entry name" value="PROKAR_LIPOPROTEIN"/>
    <property type="match status" value="1"/>
</dbReference>
<feature type="chain" id="PRO_5038838093" evidence="2">
    <location>
        <begin position="23"/>
        <end position="369"/>
    </location>
</feature>
<comment type="caution">
    <text evidence="4">The sequence shown here is derived from an EMBL/GenBank/DDBJ whole genome shotgun (WGS) entry which is preliminary data.</text>
</comment>
<organism evidence="4 5">
    <name type="scientific">Acetobacterium wieringae</name>
    <dbReference type="NCBI Taxonomy" id="52694"/>
    <lineage>
        <taxon>Bacteria</taxon>
        <taxon>Bacillati</taxon>
        <taxon>Bacillota</taxon>
        <taxon>Clostridia</taxon>
        <taxon>Eubacteriales</taxon>
        <taxon>Eubacteriaceae</taxon>
        <taxon>Acetobacterium</taxon>
    </lineage>
</organism>
<accession>A0A1F2PDJ9</accession>
<comment type="similarity">
    <text evidence="1">Belongs to the bacterial solute-binding protein 8 family.</text>
</comment>
<proteinExistence type="inferred from homology"/>
<dbReference type="Gene3D" id="3.40.50.1980">
    <property type="entry name" value="Nitrogenase molybdenum iron protein domain"/>
    <property type="match status" value="2"/>
</dbReference>
<dbReference type="EMBL" id="LKEU01000042">
    <property type="protein sequence ID" value="OFV69338.1"/>
    <property type="molecule type" value="Genomic_DNA"/>
</dbReference>
<dbReference type="RefSeq" id="WP_070372450.1">
    <property type="nucleotide sequence ID" value="NZ_LKEU01000042.1"/>
</dbReference>
<sequence length="369" mass="40318">MKNRIKKVAIILLSLVMMVSFAACSNAKADDTESKEVEATTKVVTDSLGRQVEVPAEIDSVGSLGVMRLLTYMDAVDLVKGGTDMDNVQVLTRPYTLVNPNFASLTQIGQGGSGGIVPFDEEIVKLAPDVIFVVSDYTQSDELQAKTGIPVVAVASPGLFDGKMSASMDLIGQVLGKEDRAKEVNEYMDQAQKDLNDRTKDIPEASRPSVYNGALNFKGKHGFDGTSGNYGPFVAINANNVVDQTGQKSAFSIDLEQVLAWNPEIIFLNPENMDLVNEQYTQNPDFFNSFQAVQNNKVYTQLAYNNNYTNVEIALADAYYAGTIIYPDKFKDVNIEKKADEIFEFLLGEKLYAKYTAAGQGFGPLTIGK</sequence>